<proteinExistence type="predicted"/>
<dbReference type="AlphaFoldDB" id="A0A6B0T2C6"/>
<comment type="caution">
    <text evidence="1">The sequence shown here is derived from an EMBL/GenBank/DDBJ whole genome shotgun (WGS) entry which is preliminary data.</text>
</comment>
<dbReference type="Gene3D" id="1.10.10.10">
    <property type="entry name" value="Winged helix-like DNA-binding domain superfamily/Winged helix DNA-binding domain"/>
    <property type="match status" value="1"/>
</dbReference>
<evidence type="ECO:0000313" key="1">
    <source>
        <dbReference type="EMBL" id="MXR50386.1"/>
    </source>
</evidence>
<sequence length="76" mass="8244">MSVEPRTNDEVLTALAECEGTAVSTARVSAALDAPKPYVTVHLQQLALKGLVGFNTHKGTRRWRLTEAAESPESEH</sequence>
<organism evidence="1 2">
    <name type="scientific">Halovenus carboxidivorans</name>
    <dbReference type="NCBI Taxonomy" id="2692199"/>
    <lineage>
        <taxon>Archaea</taxon>
        <taxon>Methanobacteriati</taxon>
        <taxon>Methanobacteriota</taxon>
        <taxon>Stenosarchaea group</taxon>
        <taxon>Halobacteria</taxon>
        <taxon>Halobacteriales</taxon>
        <taxon>Haloarculaceae</taxon>
        <taxon>Halovenus</taxon>
    </lineage>
</organism>
<dbReference type="InterPro" id="IPR036390">
    <property type="entry name" value="WH_DNA-bd_sf"/>
</dbReference>
<evidence type="ECO:0000313" key="2">
    <source>
        <dbReference type="Proteomes" id="UP000466535"/>
    </source>
</evidence>
<keyword evidence="2" id="KW-1185">Reference proteome</keyword>
<dbReference type="EMBL" id="WUUT01000001">
    <property type="protein sequence ID" value="MXR50386.1"/>
    <property type="molecule type" value="Genomic_DNA"/>
</dbReference>
<protein>
    <recommendedName>
        <fullName evidence="3">ArsR family transcriptional regulator</fullName>
    </recommendedName>
</protein>
<dbReference type="Proteomes" id="UP000466535">
    <property type="component" value="Unassembled WGS sequence"/>
</dbReference>
<reference evidence="1 2" key="1">
    <citation type="submission" date="2019-12" db="EMBL/GenBank/DDBJ databases">
        <title>Isolation and characterization of three novel carbon monoxide-oxidizing members of Halobacteria from salione crusts and soils.</title>
        <authorList>
            <person name="Myers M.R."/>
            <person name="King G.M."/>
        </authorList>
    </citation>
    <scope>NUCLEOTIDE SEQUENCE [LARGE SCALE GENOMIC DNA]</scope>
    <source>
        <strain evidence="1 2">WSH3</strain>
    </source>
</reference>
<evidence type="ECO:0008006" key="3">
    <source>
        <dbReference type="Google" id="ProtNLM"/>
    </source>
</evidence>
<dbReference type="SUPFAM" id="SSF46785">
    <property type="entry name" value="Winged helix' DNA-binding domain"/>
    <property type="match status" value="1"/>
</dbReference>
<dbReference type="RefSeq" id="WP_159762521.1">
    <property type="nucleotide sequence ID" value="NZ_WUUT01000001.1"/>
</dbReference>
<accession>A0A6B0T2C6</accession>
<dbReference type="InterPro" id="IPR036388">
    <property type="entry name" value="WH-like_DNA-bd_sf"/>
</dbReference>
<name>A0A6B0T2C6_9EURY</name>
<gene>
    <name evidence="1" type="ORF">GRX03_02025</name>
</gene>
<dbReference type="OrthoDB" id="219424at2157"/>